<dbReference type="Proteomes" id="UP000306918">
    <property type="component" value="Unassembled WGS sequence"/>
</dbReference>
<dbReference type="InterPro" id="IPR023997">
    <property type="entry name" value="TonB-dep_OMP_SusC/RagA_CS"/>
</dbReference>
<evidence type="ECO:0000256" key="3">
    <source>
        <dbReference type="ARBA" id="ARBA00022452"/>
    </source>
</evidence>
<dbReference type="Gene3D" id="2.170.130.10">
    <property type="entry name" value="TonB-dependent receptor, plug domain"/>
    <property type="match status" value="1"/>
</dbReference>
<feature type="chain" id="PRO_5020282243" evidence="9">
    <location>
        <begin position="22"/>
        <end position="984"/>
    </location>
</feature>
<keyword evidence="7 8" id="KW-0998">Cell outer membrane</keyword>
<evidence type="ECO:0000256" key="2">
    <source>
        <dbReference type="ARBA" id="ARBA00022448"/>
    </source>
</evidence>
<comment type="subcellular location">
    <subcellularLocation>
        <location evidence="1 8">Cell outer membrane</location>
        <topology evidence="1 8">Multi-pass membrane protein</topology>
    </subcellularLocation>
</comment>
<gene>
    <name evidence="11" type="ORF">FAM09_16605</name>
</gene>
<keyword evidence="5 9" id="KW-0732">Signal</keyword>
<dbReference type="PANTHER" id="PTHR30069">
    <property type="entry name" value="TONB-DEPENDENT OUTER MEMBRANE RECEPTOR"/>
    <property type="match status" value="1"/>
</dbReference>
<protein>
    <submittedName>
        <fullName evidence="11">SusC/RagA family TonB-linked outer membrane protein</fullName>
    </submittedName>
</protein>
<dbReference type="AlphaFoldDB" id="A0A4V4H0X2"/>
<dbReference type="RefSeq" id="WP_136578251.1">
    <property type="nucleotide sequence ID" value="NZ_STFF01000004.1"/>
</dbReference>
<keyword evidence="3 8" id="KW-1134">Transmembrane beta strand</keyword>
<dbReference type="Gene3D" id="2.60.40.1120">
    <property type="entry name" value="Carboxypeptidase-like, regulatory domain"/>
    <property type="match status" value="1"/>
</dbReference>
<feature type="signal peptide" evidence="9">
    <location>
        <begin position="1"/>
        <end position="21"/>
    </location>
</feature>
<dbReference type="SUPFAM" id="SSF56935">
    <property type="entry name" value="Porins"/>
    <property type="match status" value="1"/>
</dbReference>
<dbReference type="GO" id="GO:0009279">
    <property type="term" value="C:cell outer membrane"/>
    <property type="evidence" value="ECO:0007669"/>
    <property type="project" value="UniProtKB-SubCell"/>
</dbReference>
<sequence>MQNLKRLLFLFCLFAPLWVLAQVSVSGTVVDGSNTPVQGASVRLRNSNLGTSTDANGKFSFTFPGKGGELEISFIGFKSQIVPVSSNQADLVVKMQEDVGHLEEVIITGLATSAKRANLAHSVGTVSAKQLVGTTSQPTVDGALYGKFPGANIISNSGAPGGGISIKLRGITSLVGNSQPLFIVDGVYYDNSSIQGGLNFISKAAGQGSTNFQDNPSNRVADLDPEDIERIEILKGASTAAIYGARAAAGVVIVTTKKGKSGKPKIEFGQSVGWQMQLNKLGQRTWDTAKVRAAYGASGIAVYNANGGKVYDYEDELYGNKGFMSNTRLSVNGGNENTTYYAGLTYRDDEGIVKHTGYRKTSFRLNLDQKITKWLDVSLNSNYVESSADRGFFNNDNTSTTLGVSFVSTPSWVNLYPDANGNYPNNPLAPSNFIQTRDLITNNEKVNRILLGGRVTVKLLNTDKHDVRLIALGGLDNYTLETRAIFPAVLQFQKDGNGTNGALIYGTTVARNTNISGLAVYDFKPADDIQFTTQAGINAFNIDLNTVVNTATQLIGTQTNIDQAGSLQAEQNKNISKDRGFFIQEEFNYQDKIIATLGIRSDKSSRNGDADKFYYYPKASLAINILPFTSWQTFSLLKVRGAYGESGNFAPFGAIYTSLTPINFSGTTGSIVDLTRGSENLEPERQKELELGFDGGILNNRIGLEFTWYKKEVEDLILKVITPGSAGFSNSWKNVAAIQNKGVEIGLNAVPVTNKDWRWNMQLNWWKNKAKVTRLDVPAFNVGAFGATLGTYRIELGKSPTQLVGIGDSAVDKLDPVSRLAVFGNAEPDFNLSFSNNVTWKNFEFSVLMHWKKGGDNVNLSTLLSDIFATSPDYDKRTLDPKGQLTDGAYRLSILGVTARPWIEDASYFRVREIGLSYTLPREWFNDAARVKVGFSGRNLINIFDYNSYDPEVSNFGVDAISSNVEVTPFPTAKSFYFNVSVTF</sequence>
<dbReference type="GO" id="GO:0015344">
    <property type="term" value="F:siderophore uptake transmembrane transporter activity"/>
    <property type="evidence" value="ECO:0007669"/>
    <property type="project" value="TreeGrafter"/>
</dbReference>
<dbReference type="InterPro" id="IPR036942">
    <property type="entry name" value="Beta-barrel_TonB_sf"/>
</dbReference>
<evidence type="ECO:0000256" key="9">
    <source>
        <dbReference type="SAM" id="SignalP"/>
    </source>
</evidence>
<evidence type="ECO:0000313" key="12">
    <source>
        <dbReference type="Proteomes" id="UP000306918"/>
    </source>
</evidence>
<dbReference type="PANTHER" id="PTHR30069:SF29">
    <property type="entry name" value="HEMOGLOBIN AND HEMOGLOBIN-HAPTOGLOBIN-BINDING PROTEIN 1-RELATED"/>
    <property type="match status" value="1"/>
</dbReference>
<evidence type="ECO:0000256" key="8">
    <source>
        <dbReference type="PROSITE-ProRule" id="PRU01360"/>
    </source>
</evidence>
<dbReference type="InterPro" id="IPR039426">
    <property type="entry name" value="TonB-dep_rcpt-like"/>
</dbReference>
<comment type="caution">
    <text evidence="11">The sequence shown here is derived from an EMBL/GenBank/DDBJ whole genome shotgun (WGS) entry which is preliminary data.</text>
</comment>
<dbReference type="SUPFAM" id="SSF49464">
    <property type="entry name" value="Carboxypeptidase regulatory domain-like"/>
    <property type="match status" value="1"/>
</dbReference>
<keyword evidence="4 8" id="KW-0812">Transmembrane</keyword>
<keyword evidence="12" id="KW-1185">Reference proteome</keyword>
<proteinExistence type="inferred from homology"/>
<dbReference type="InterPro" id="IPR012910">
    <property type="entry name" value="Plug_dom"/>
</dbReference>
<keyword evidence="2 8" id="KW-0813">Transport</keyword>
<evidence type="ECO:0000256" key="4">
    <source>
        <dbReference type="ARBA" id="ARBA00022692"/>
    </source>
</evidence>
<evidence type="ECO:0000256" key="6">
    <source>
        <dbReference type="ARBA" id="ARBA00023136"/>
    </source>
</evidence>
<evidence type="ECO:0000256" key="1">
    <source>
        <dbReference type="ARBA" id="ARBA00004571"/>
    </source>
</evidence>
<dbReference type="Pfam" id="PF07715">
    <property type="entry name" value="Plug"/>
    <property type="match status" value="1"/>
</dbReference>
<dbReference type="PROSITE" id="PS52016">
    <property type="entry name" value="TONB_DEPENDENT_REC_3"/>
    <property type="match status" value="1"/>
</dbReference>
<name>A0A4V4H0X2_9BACT</name>
<keyword evidence="6 8" id="KW-0472">Membrane</keyword>
<accession>A0A4V4H0X2</accession>
<dbReference type="InterPro" id="IPR037066">
    <property type="entry name" value="Plug_dom_sf"/>
</dbReference>
<comment type="similarity">
    <text evidence="8">Belongs to the TonB-dependent receptor family.</text>
</comment>
<feature type="domain" description="TonB-dependent receptor plug" evidence="10">
    <location>
        <begin position="118"/>
        <end position="251"/>
    </location>
</feature>
<evidence type="ECO:0000256" key="7">
    <source>
        <dbReference type="ARBA" id="ARBA00023237"/>
    </source>
</evidence>
<evidence type="ECO:0000256" key="5">
    <source>
        <dbReference type="ARBA" id="ARBA00022729"/>
    </source>
</evidence>
<evidence type="ECO:0000313" key="11">
    <source>
        <dbReference type="EMBL" id="THU38296.1"/>
    </source>
</evidence>
<dbReference type="Pfam" id="PF13715">
    <property type="entry name" value="CarbopepD_reg_2"/>
    <property type="match status" value="1"/>
</dbReference>
<dbReference type="Gene3D" id="2.40.170.20">
    <property type="entry name" value="TonB-dependent receptor, beta-barrel domain"/>
    <property type="match status" value="1"/>
</dbReference>
<dbReference type="GO" id="GO:0044718">
    <property type="term" value="P:siderophore transmembrane transport"/>
    <property type="evidence" value="ECO:0007669"/>
    <property type="project" value="TreeGrafter"/>
</dbReference>
<dbReference type="EMBL" id="STFF01000004">
    <property type="protein sequence ID" value="THU38296.1"/>
    <property type="molecule type" value="Genomic_DNA"/>
</dbReference>
<dbReference type="InterPro" id="IPR008969">
    <property type="entry name" value="CarboxyPept-like_regulatory"/>
</dbReference>
<dbReference type="NCBIfam" id="TIGR04057">
    <property type="entry name" value="SusC_RagA_signa"/>
    <property type="match status" value="1"/>
</dbReference>
<organism evidence="11 12">
    <name type="scientific">Niastella caeni</name>
    <dbReference type="NCBI Taxonomy" id="2569763"/>
    <lineage>
        <taxon>Bacteria</taxon>
        <taxon>Pseudomonadati</taxon>
        <taxon>Bacteroidota</taxon>
        <taxon>Chitinophagia</taxon>
        <taxon>Chitinophagales</taxon>
        <taxon>Chitinophagaceae</taxon>
        <taxon>Niastella</taxon>
    </lineage>
</organism>
<dbReference type="NCBIfam" id="TIGR04056">
    <property type="entry name" value="OMP_RagA_SusC"/>
    <property type="match status" value="1"/>
</dbReference>
<dbReference type="OrthoDB" id="9768177at2"/>
<evidence type="ECO:0000259" key="10">
    <source>
        <dbReference type="Pfam" id="PF07715"/>
    </source>
</evidence>
<dbReference type="InterPro" id="IPR023996">
    <property type="entry name" value="TonB-dep_OMP_SusC/RagA"/>
</dbReference>
<reference evidence="11 12" key="1">
    <citation type="submission" date="2019-04" db="EMBL/GenBank/DDBJ databases">
        <title>Niastella caeni sp. nov., isolated from activated sludge.</title>
        <authorList>
            <person name="Sheng M."/>
        </authorList>
    </citation>
    <scope>NUCLEOTIDE SEQUENCE [LARGE SCALE GENOMIC DNA]</scope>
    <source>
        <strain evidence="11 12">HX-2-15</strain>
    </source>
</reference>